<dbReference type="Gene3D" id="1.10.3450.10">
    <property type="entry name" value="TTHA0068-like"/>
    <property type="match status" value="1"/>
</dbReference>
<keyword evidence="2" id="KW-1185">Reference proteome</keyword>
<name>A0ABD6CYX7_9EURY</name>
<dbReference type="InterPro" id="IPR023203">
    <property type="entry name" value="TTHA0068_sf"/>
</dbReference>
<evidence type="ECO:0000313" key="2">
    <source>
        <dbReference type="Proteomes" id="UP001597075"/>
    </source>
</evidence>
<dbReference type="SUPFAM" id="SSF140663">
    <property type="entry name" value="TTHA0068-like"/>
    <property type="match status" value="1"/>
</dbReference>
<gene>
    <name evidence="1" type="ORF">ACFSBJ_07215</name>
</gene>
<accession>A0ABD6CYX7</accession>
<dbReference type="Pfam" id="PF03745">
    <property type="entry name" value="DUF309"/>
    <property type="match status" value="1"/>
</dbReference>
<dbReference type="PANTHER" id="PTHR34796:SF1">
    <property type="entry name" value="EXPRESSED PROTEIN"/>
    <property type="match status" value="1"/>
</dbReference>
<dbReference type="EMBL" id="JBHUDL010000009">
    <property type="protein sequence ID" value="MFD1633522.1"/>
    <property type="molecule type" value="Genomic_DNA"/>
</dbReference>
<dbReference type="Proteomes" id="UP001597075">
    <property type="component" value="Unassembled WGS sequence"/>
</dbReference>
<proteinExistence type="predicted"/>
<reference evidence="1 2" key="1">
    <citation type="journal article" date="2019" name="Int. J. Syst. Evol. Microbiol.">
        <title>The Global Catalogue of Microorganisms (GCM) 10K type strain sequencing project: providing services to taxonomists for standard genome sequencing and annotation.</title>
        <authorList>
            <consortium name="The Broad Institute Genomics Platform"/>
            <consortium name="The Broad Institute Genome Sequencing Center for Infectious Disease"/>
            <person name="Wu L."/>
            <person name="Ma J."/>
        </authorList>
    </citation>
    <scope>NUCLEOTIDE SEQUENCE [LARGE SCALE GENOMIC DNA]</scope>
    <source>
        <strain evidence="1 2">CGMCC 1.10594</strain>
    </source>
</reference>
<dbReference type="InterPro" id="IPR005500">
    <property type="entry name" value="DUF309"/>
</dbReference>
<organism evidence="1 2">
    <name type="scientific">Haloplanus ruber</name>
    <dbReference type="NCBI Taxonomy" id="869892"/>
    <lineage>
        <taxon>Archaea</taxon>
        <taxon>Methanobacteriati</taxon>
        <taxon>Methanobacteriota</taxon>
        <taxon>Stenosarchaea group</taxon>
        <taxon>Halobacteria</taxon>
        <taxon>Halobacteriales</taxon>
        <taxon>Haloferacaceae</taxon>
        <taxon>Haloplanus</taxon>
    </lineage>
</organism>
<dbReference type="PANTHER" id="PTHR34796">
    <property type="entry name" value="EXPRESSED PROTEIN"/>
    <property type="match status" value="1"/>
</dbReference>
<dbReference type="AlphaFoldDB" id="A0ABD6CYX7"/>
<dbReference type="RefSeq" id="WP_256405597.1">
    <property type="nucleotide sequence ID" value="NZ_CP187151.1"/>
</dbReference>
<comment type="caution">
    <text evidence="1">The sequence shown here is derived from an EMBL/GenBank/DDBJ whole genome shotgun (WGS) entry which is preliminary data.</text>
</comment>
<evidence type="ECO:0000313" key="1">
    <source>
        <dbReference type="EMBL" id="MFD1633522.1"/>
    </source>
</evidence>
<sequence>MDAALRAGIALHNAGEHHAAHDPWETVWLDLETGTDDERLLHGLIQFVGAIHHATTRNWSGATGLAASAHDYLAGLDPSYHGVDVDAARRALATLSADPEVIDRRRPPPLRHEGRVLGLGDLDFEAIAAAAPALSAEYGYDETAVDSAVAYAREEVADGERTLFTGMLFEFVTAEEPQRALVARRLGRHVDRRDREYDDVAGLFD</sequence>
<protein>
    <submittedName>
        <fullName evidence="1">DUF309 domain-containing protein</fullName>
    </submittedName>
</protein>